<dbReference type="EMBL" id="SDMP01000020">
    <property type="protein sequence ID" value="RYQ85347.1"/>
    <property type="molecule type" value="Genomic_DNA"/>
</dbReference>
<accession>A0A444X6P2</accession>
<sequence length="184" mass="20971">MELSAEVGNWFWASNFLQDDPPLASLPLHCASPGVHMDMDSEKSDEEYVADSNKNGSFEDDDEQKFVPENPIVTSFPVSSCTYCLCRCKYRVGEICSSSVYIRGSVQVNEQLQRRQIHEKLWLEWYGTCLRPNPAIHKKVTGRPVSTRFHNEIDEVERAEKRCGLCKQTGHTRKGCPNKPTEDT</sequence>
<evidence type="ECO:0000313" key="2">
    <source>
        <dbReference type="Proteomes" id="UP000289738"/>
    </source>
</evidence>
<dbReference type="InterPro" id="IPR036875">
    <property type="entry name" value="Znf_CCHC_sf"/>
</dbReference>
<dbReference type="GO" id="GO:0003676">
    <property type="term" value="F:nucleic acid binding"/>
    <property type="evidence" value="ECO:0007669"/>
    <property type="project" value="InterPro"/>
</dbReference>
<name>A0A444X6P2_ARAHY</name>
<dbReference type="GO" id="GO:0008270">
    <property type="term" value="F:zinc ion binding"/>
    <property type="evidence" value="ECO:0007669"/>
    <property type="project" value="InterPro"/>
</dbReference>
<dbReference type="SUPFAM" id="SSF57756">
    <property type="entry name" value="Retrovirus zinc finger-like domains"/>
    <property type="match status" value="1"/>
</dbReference>
<dbReference type="AlphaFoldDB" id="A0A444X6P2"/>
<evidence type="ECO:0000313" key="1">
    <source>
        <dbReference type="EMBL" id="RYQ85347.1"/>
    </source>
</evidence>
<gene>
    <name evidence="1" type="ORF">Ahy_B10g104891</name>
</gene>
<keyword evidence="2" id="KW-1185">Reference proteome</keyword>
<organism evidence="1 2">
    <name type="scientific">Arachis hypogaea</name>
    <name type="common">Peanut</name>
    <dbReference type="NCBI Taxonomy" id="3818"/>
    <lineage>
        <taxon>Eukaryota</taxon>
        <taxon>Viridiplantae</taxon>
        <taxon>Streptophyta</taxon>
        <taxon>Embryophyta</taxon>
        <taxon>Tracheophyta</taxon>
        <taxon>Spermatophyta</taxon>
        <taxon>Magnoliopsida</taxon>
        <taxon>eudicotyledons</taxon>
        <taxon>Gunneridae</taxon>
        <taxon>Pentapetalae</taxon>
        <taxon>rosids</taxon>
        <taxon>fabids</taxon>
        <taxon>Fabales</taxon>
        <taxon>Fabaceae</taxon>
        <taxon>Papilionoideae</taxon>
        <taxon>50 kb inversion clade</taxon>
        <taxon>dalbergioids sensu lato</taxon>
        <taxon>Dalbergieae</taxon>
        <taxon>Pterocarpus clade</taxon>
        <taxon>Arachis</taxon>
    </lineage>
</organism>
<proteinExistence type="predicted"/>
<evidence type="ECO:0008006" key="3">
    <source>
        <dbReference type="Google" id="ProtNLM"/>
    </source>
</evidence>
<comment type="caution">
    <text evidence="1">The sequence shown here is derived from an EMBL/GenBank/DDBJ whole genome shotgun (WGS) entry which is preliminary data.</text>
</comment>
<protein>
    <recommendedName>
        <fullName evidence="3">CCHC-type domain-containing protein</fullName>
    </recommendedName>
</protein>
<dbReference type="Proteomes" id="UP000289738">
    <property type="component" value="Chromosome B10"/>
</dbReference>
<reference evidence="1 2" key="1">
    <citation type="submission" date="2019-01" db="EMBL/GenBank/DDBJ databases">
        <title>Sequencing of cultivated peanut Arachis hypogaea provides insights into genome evolution and oil improvement.</title>
        <authorList>
            <person name="Chen X."/>
        </authorList>
    </citation>
    <scope>NUCLEOTIDE SEQUENCE [LARGE SCALE GENOMIC DNA]</scope>
    <source>
        <strain evidence="2">cv. Fuhuasheng</strain>
        <tissue evidence="1">Leaves</tissue>
    </source>
</reference>